<name>A0A4Y2BWG9_ARAVE</name>
<protein>
    <submittedName>
        <fullName evidence="2">Uncharacterized protein</fullName>
    </submittedName>
</protein>
<sequence>MKGLNKHSVCLVRLTASFEATRELYWSQLYAECDTRTEMSFSRLPCHTSIDDIRALKVDFTCTRPTYTVEYLRNLISNPRSSDREADTLPLRKHGKIIGQASDTRK</sequence>
<dbReference type="EMBL" id="BGPR01000115">
    <property type="protein sequence ID" value="GBL95927.1"/>
    <property type="molecule type" value="Genomic_DNA"/>
</dbReference>
<feature type="region of interest" description="Disordered" evidence="1">
    <location>
        <begin position="80"/>
        <end position="106"/>
    </location>
</feature>
<organism evidence="2 3">
    <name type="scientific">Araneus ventricosus</name>
    <name type="common">Orbweaver spider</name>
    <name type="synonym">Epeira ventricosa</name>
    <dbReference type="NCBI Taxonomy" id="182803"/>
    <lineage>
        <taxon>Eukaryota</taxon>
        <taxon>Metazoa</taxon>
        <taxon>Ecdysozoa</taxon>
        <taxon>Arthropoda</taxon>
        <taxon>Chelicerata</taxon>
        <taxon>Arachnida</taxon>
        <taxon>Araneae</taxon>
        <taxon>Araneomorphae</taxon>
        <taxon>Entelegynae</taxon>
        <taxon>Araneoidea</taxon>
        <taxon>Araneidae</taxon>
        <taxon>Araneus</taxon>
    </lineage>
</organism>
<proteinExistence type="predicted"/>
<evidence type="ECO:0000313" key="2">
    <source>
        <dbReference type="EMBL" id="GBL95927.1"/>
    </source>
</evidence>
<keyword evidence="3" id="KW-1185">Reference proteome</keyword>
<gene>
    <name evidence="2" type="ORF">AVEN_227153_1</name>
</gene>
<comment type="caution">
    <text evidence="2">The sequence shown here is derived from an EMBL/GenBank/DDBJ whole genome shotgun (WGS) entry which is preliminary data.</text>
</comment>
<dbReference type="Proteomes" id="UP000499080">
    <property type="component" value="Unassembled WGS sequence"/>
</dbReference>
<dbReference type="AlphaFoldDB" id="A0A4Y2BWG9"/>
<evidence type="ECO:0000313" key="3">
    <source>
        <dbReference type="Proteomes" id="UP000499080"/>
    </source>
</evidence>
<evidence type="ECO:0000256" key="1">
    <source>
        <dbReference type="SAM" id="MobiDB-lite"/>
    </source>
</evidence>
<accession>A0A4Y2BWG9</accession>
<reference evidence="2 3" key="1">
    <citation type="journal article" date="2019" name="Sci. Rep.">
        <title>Orb-weaving spider Araneus ventricosus genome elucidates the spidroin gene catalogue.</title>
        <authorList>
            <person name="Kono N."/>
            <person name="Nakamura H."/>
            <person name="Ohtoshi R."/>
            <person name="Moran D.A.P."/>
            <person name="Shinohara A."/>
            <person name="Yoshida Y."/>
            <person name="Fujiwara M."/>
            <person name="Mori M."/>
            <person name="Tomita M."/>
            <person name="Arakawa K."/>
        </authorList>
    </citation>
    <scope>NUCLEOTIDE SEQUENCE [LARGE SCALE GENOMIC DNA]</scope>
</reference>